<evidence type="ECO:0000256" key="2">
    <source>
        <dbReference type="ARBA" id="ARBA00023157"/>
    </source>
</evidence>
<name>A0A8H3E8C0_9AGAM</name>
<feature type="signal peptide" evidence="3">
    <location>
        <begin position="1"/>
        <end position="17"/>
    </location>
</feature>
<dbReference type="EMBL" id="CAJNJQ010003940">
    <property type="protein sequence ID" value="CAE7206749.1"/>
    <property type="molecule type" value="Genomic_DNA"/>
</dbReference>
<dbReference type="GO" id="GO:0052689">
    <property type="term" value="F:carboxylic ester hydrolase activity"/>
    <property type="evidence" value="ECO:0007669"/>
    <property type="project" value="UniProtKB-ARBA"/>
</dbReference>
<gene>
    <name evidence="4" type="ORF">RDB_LOCUS145137</name>
</gene>
<dbReference type="PANTHER" id="PTHR33630:SF9">
    <property type="entry name" value="CUTINASE 4"/>
    <property type="match status" value="1"/>
</dbReference>
<sequence>MFKNLITTLMCVAFAIGTSTELGARQSCSNIHLVHIAGSTEEPGLGSVGKPLAQALANAIPGTTSYGLPYNTVPNIVPEFNQTVEEGAAMAATYLRDQAGRCPNQKFVLSGVSKGAIVMHSLSLDNDIKSKVLVIIVMGDPWRPVDGYGSTWPINSPSANLSPRNGTSSTENVVSFCNTGDTICETGKASQTCIPLAHLTYAGDGSPGIAADFVRPKVQK</sequence>
<dbReference type="AlphaFoldDB" id="A0A8H3E8C0"/>
<evidence type="ECO:0000256" key="3">
    <source>
        <dbReference type="SAM" id="SignalP"/>
    </source>
</evidence>
<keyword evidence="2" id="KW-1015">Disulfide bond</keyword>
<comment type="caution">
    <text evidence="4">The sequence shown here is derived from an EMBL/GenBank/DDBJ whole genome shotgun (WGS) entry which is preliminary data.</text>
</comment>
<proteinExistence type="predicted"/>
<evidence type="ECO:0000256" key="1">
    <source>
        <dbReference type="ARBA" id="ARBA00022801"/>
    </source>
</evidence>
<feature type="chain" id="PRO_5034152538" description="Cutinase" evidence="3">
    <location>
        <begin position="18"/>
        <end position="220"/>
    </location>
</feature>
<reference evidence="4" key="1">
    <citation type="submission" date="2021-01" db="EMBL/GenBank/DDBJ databases">
        <authorList>
            <person name="Kaushik A."/>
        </authorList>
    </citation>
    <scope>NUCLEOTIDE SEQUENCE</scope>
    <source>
        <strain evidence="4">AG5</strain>
    </source>
</reference>
<dbReference type="PANTHER" id="PTHR33630">
    <property type="entry name" value="CUTINASE RV1984C-RELATED-RELATED"/>
    <property type="match status" value="1"/>
</dbReference>
<dbReference type="SMART" id="SM01110">
    <property type="entry name" value="Cutinase"/>
    <property type="match status" value="1"/>
</dbReference>
<protein>
    <recommendedName>
        <fullName evidence="6">Cutinase</fullName>
    </recommendedName>
</protein>
<dbReference type="InterPro" id="IPR029058">
    <property type="entry name" value="AB_hydrolase_fold"/>
</dbReference>
<keyword evidence="3" id="KW-0732">Signal</keyword>
<keyword evidence="1" id="KW-0378">Hydrolase</keyword>
<dbReference type="InterPro" id="IPR000675">
    <property type="entry name" value="Cutinase/axe"/>
</dbReference>
<dbReference type="Gene3D" id="3.40.50.1820">
    <property type="entry name" value="alpha/beta hydrolase"/>
    <property type="match status" value="1"/>
</dbReference>
<dbReference type="Pfam" id="PF01083">
    <property type="entry name" value="Cutinase"/>
    <property type="match status" value="1"/>
</dbReference>
<evidence type="ECO:0008006" key="6">
    <source>
        <dbReference type="Google" id="ProtNLM"/>
    </source>
</evidence>
<evidence type="ECO:0000313" key="4">
    <source>
        <dbReference type="EMBL" id="CAE7206749.1"/>
    </source>
</evidence>
<evidence type="ECO:0000313" key="5">
    <source>
        <dbReference type="Proteomes" id="UP000663827"/>
    </source>
</evidence>
<dbReference type="SUPFAM" id="SSF53474">
    <property type="entry name" value="alpha/beta-Hydrolases"/>
    <property type="match status" value="1"/>
</dbReference>
<accession>A0A8H3E8C0</accession>
<dbReference type="Proteomes" id="UP000663827">
    <property type="component" value="Unassembled WGS sequence"/>
</dbReference>
<organism evidence="4 5">
    <name type="scientific">Rhizoctonia solani</name>
    <dbReference type="NCBI Taxonomy" id="456999"/>
    <lineage>
        <taxon>Eukaryota</taxon>
        <taxon>Fungi</taxon>
        <taxon>Dikarya</taxon>
        <taxon>Basidiomycota</taxon>
        <taxon>Agaricomycotina</taxon>
        <taxon>Agaricomycetes</taxon>
        <taxon>Cantharellales</taxon>
        <taxon>Ceratobasidiaceae</taxon>
        <taxon>Rhizoctonia</taxon>
    </lineage>
</organism>